<evidence type="ECO:0000259" key="1">
    <source>
        <dbReference type="PROSITE" id="PS50164"/>
    </source>
</evidence>
<dbReference type="PROSITE" id="PS50164">
    <property type="entry name" value="GIY_YIG"/>
    <property type="match status" value="1"/>
</dbReference>
<name>A0ABX2EBA5_9FLAO</name>
<evidence type="ECO:0000313" key="3">
    <source>
        <dbReference type="Proteomes" id="UP000805085"/>
    </source>
</evidence>
<sequence>MNKKEYYVYGLIDPRNNKYFYIGKGKGKRFASHLKPKRLDFNYAKLEKIKEIQKSGFEVKIEILFPNLDEDTAFELEKIVIHKLGRAIFAEGILTNLNPGGKWKPGDTVFYPKDFNPNFDINKLDFVSQEKFNEIPKLSEFNYLNTANKEQLLYKFDTNGNFEKEISLNEIFSDGIKGYEIGLIKAIRENTLPIYSRWIYSKNNFESLYISENIPFAEFDVIDQDFNRDFDAKFRNQEKFKSKCIIDRTLRLEVEKDNDVVQLQSFYPSGNKKSFKKVKNGKPFELACEWFENGHLSVKEELLDGYSNYIRTTYYEVNGNDYIRISRIDGNKTYDRWFENGQREVEYLENIGYVYYNEKGEKVRLVEDGGKTTIYNNV</sequence>
<dbReference type="EMBL" id="JABRWQ010000010">
    <property type="protein sequence ID" value="NRD24892.1"/>
    <property type="molecule type" value="Genomic_DNA"/>
</dbReference>
<comment type="caution">
    <text evidence="2">The sequence shown here is derived from an EMBL/GenBank/DDBJ whole genome shotgun (WGS) entry which is preliminary data.</text>
</comment>
<feature type="domain" description="GIY-YIG" evidence="1">
    <location>
        <begin position="4"/>
        <end position="91"/>
    </location>
</feature>
<reference evidence="2 3" key="1">
    <citation type="journal article" date="2015" name="Int. J. Syst. Evol. Microbiol.">
        <title>Winogradskyella litoriviva sp. nov., isolated from coastal seawater.</title>
        <authorList>
            <person name="Nedashkovskaya O.I."/>
            <person name="Kukhlevskiy A.D."/>
            <person name="Zhukova N.V."/>
            <person name="Kim S.J."/>
            <person name="Rhee S.K."/>
            <person name="Mikhailov V.V."/>
        </authorList>
    </citation>
    <scope>NUCLEOTIDE SEQUENCE [LARGE SCALE GENOMIC DNA]</scope>
    <source>
        <strain evidence="2 3">KMM6491</strain>
    </source>
</reference>
<dbReference type="Proteomes" id="UP000805085">
    <property type="component" value="Unassembled WGS sequence"/>
</dbReference>
<dbReference type="RefSeq" id="WP_173302535.1">
    <property type="nucleotide sequence ID" value="NZ_JABRWQ010000010.1"/>
</dbReference>
<dbReference type="SUPFAM" id="SSF82771">
    <property type="entry name" value="GIY-YIG endonuclease"/>
    <property type="match status" value="1"/>
</dbReference>
<dbReference type="InterPro" id="IPR035901">
    <property type="entry name" value="GIY-YIG_endonuc_sf"/>
</dbReference>
<protein>
    <submittedName>
        <fullName evidence="2">GIY-YIG nuclease family protein</fullName>
    </submittedName>
</protein>
<accession>A0ABX2EBA5</accession>
<gene>
    <name evidence="2" type="ORF">HNV10_16680</name>
</gene>
<organism evidence="2 3">
    <name type="scientific">Winogradskyella litoriviva</name>
    <dbReference type="NCBI Taxonomy" id="1220182"/>
    <lineage>
        <taxon>Bacteria</taxon>
        <taxon>Pseudomonadati</taxon>
        <taxon>Bacteroidota</taxon>
        <taxon>Flavobacteriia</taxon>
        <taxon>Flavobacteriales</taxon>
        <taxon>Flavobacteriaceae</taxon>
        <taxon>Winogradskyella</taxon>
    </lineage>
</organism>
<evidence type="ECO:0000313" key="2">
    <source>
        <dbReference type="EMBL" id="NRD24892.1"/>
    </source>
</evidence>
<keyword evidence="3" id="KW-1185">Reference proteome</keyword>
<proteinExistence type="predicted"/>
<dbReference type="InterPro" id="IPR000305">
    <property type="entry name" value="GIY-YIG_endonuc"/>
</dbReference>
<dbReference type="CDD" id="cd10440">
    <property type="entry name" value="GIY-YIG_COG3680"/>
    <property type="match status" value="1"/>
</dbReference>
<dbReference type="Pfam" id="PF22945">
    <property type="entry name" value="LEM-3_GIY-YIG"/>
    <property type="match status" value="1"/>
</dbReference>